<reference evidence="3 4" key="1">
    <citation type="journal article" date="2014" name="Science">
        <title>Plant genetics. Early allopolyploid evolution in the post-Neolithic Brassica napus oilseed genome.</title>
        <authorList>
            <person name="Chalhoub B."/>
            <person name="Denoeud F."/>
            <person name="Liu S."/>
            <person name="Parkin I.A."/>
            <person name="Tang H."/>
            <person name="Wang X."/>
            <person name="Chiquet J."/>
            <person name="Belcram H."/>
            <person name="Tong C."/>
            <person name="Samans B."/>
            <person name="Correa M."/>
            <person name="Da Silva C."/>
            <person name="Just J."/>
            <person name="Falentin C."/>
            <person name="Koh C.S."/>
            <person name="Le Clainche I."/>
            <person name="Bernard M."/>
            <person name="Bento P."/>
            <person name="Noel B."/>
            <person name="Labadie K."/>
            <person name="Alberti A."/>
            <person name="Charles M."/>
            <person name="Arnaud D."/>
            <person name="Guo H."/>
            <person name="Daviaud C."/>
            <person name="Alamery S."/>
            <person name="Jabbari K."/>
            <person name="Zhao M."/>
            <person name="Edger P.P."/>
            <person name="Chelaifa H."/>
            <person name="Tack D."/>
            <person name="Lassalle G."/>
            <person name="Mestiri I."/>
            <person name="Schnel N."/>
            <person name="Le Paslier M.C."/>
            <person name="Fan G."/>
            <person name="Renault V."/>
            <person name="Bayer P.E."/>
            <person name="Golicz A.A."/>
            <person name="Manoli S."/>
            <person name="Lee T.H."/>
            <person name="Thi V.H."/>
            <person name="Chalabi S."/>
            <person name="Hu Q."/>
            <person name="Fan C."/>
            <person name="Tollenaere R."/>
            <person name="Lu Y."/>
            <person name="Battail C."/>
            <person name="Shen J."/>
            <person name="Sidebottom C.H."/>
            <person name="Wang X."/>
            <person name="Canaguier A."/>
            <person name="Chauveau A."/>
            <person name="Berard A."/>
            <person name="Deniot G."/>
            <person name="Guan M."/>
            <person name="Liu Z."/>
            <person name="Sun F."/>
            <person name="Lim Y.P."/>
            <person name="Lyons E."/>
            <person name="Town C.D."/>
            <person name="Bancroft I."/>
            <person name="Wang X."/>
            <person name="Meng J."/>
            <person name="Ma J."/>
            <person name="Pires J.C."/>
            <person name="King G.J."/>
            <person name="Brunel D."/>
            <person name="Delourme R."/>
            <person name="Renard M."/>
            <person name="Aury J.M."/>
            <person name="Adams K.L."/>
            <person name="Batley J."/>
            <person name="Snowdon R.J."/>
            <person name="Tost J."/>
            <person name="Edwards D."/>
            <person name="Zhou Y."/>
            <person name="Hua W."/>
            <person name="Sharpe A.G."/>
            <person name="Paterson A.H."/>
            <person name="Guan C."/>
            <person name="Wincker P."/>
        </authorList>
    </citation>
    <scope>NUCLEOTIDE SEQUENCE [LARGE SCALE GENOMIC DNA]</scope>
    <source>
        <strain evidence="4">cv. Darmor-bzh</strain>
    </source>
</reference>
<dbReference type="Proteomes" id="UP000028999">
    <property type="component" value="Unassembled WGS sequence"/>
</dbReference>
<dbReference type="PANTHER" id="PTHR48449">
    <property type="entry name" value="DUF1985 DOMAIN-CONTAINING PROTEIN"/>
    <property type="match status" value="1"/>
</dbReference>
<accession>A0A078FXQ6</accession>
<evidence type="ECO:0000259" key="2">
    <source>
        <dbReference type="Pfam" id="PF09331"/>
    </source>
</evidence>
<dbReference type="AlphaFoldDB" id="A0A078FXQ6"/>
<dbReference type="InterPro" id="IPR015410">
    <property type="entry name" value="DUF1985"/>
</dbReference>
<evidence type="ECO:0000256" key="1">
    <source>
        <dbReference type="SAM" id="MobiDB-lite"/>
    </source>
</evidence>
<dbReference type="OMA" id="LAYHVGN"/>
<sequence>MVRVRLVDSPVSSESEDMVEMIEVPDCIGIRSILRVLSDDEILFIKDSTFGKFIDLGDKPAFSGNLLLSLAYHVGNSQKNHGKSKKERMAETPYWPTLFGGTDVVTVSSVIRMLRKKTVVDKEIRIKYALLSLASSVLMLTNLKSKIPKDIKERDEVALCQNTFALKGFVHAMQLVMVEAVPALTEVVQEAGYSSSESDSDRDDDDLHEKHNKRLTLSPGHARDVDHKCEGKGKKKETKAGKKAFSPETVSDSKFAATKEFASMESRIGTLVENKIK</sequence>
<feature type="compositionally biased region" description="Basic and acidic residues" evidence="1">
    <location>
        <begin position="221"/>
        <end position="232"/>
    </location>
</feature>
<evidence type="ECO:0000313" key="4">
    <source>
        <dbReference type="Proteomes" id="UP000028999"/>
    </source>
</evidence>
<organism evidence="3 4">
    <name type="scientific">Brassica napus</name>
    <name type="common">Rape</name>
    <dbReference type="NCBI Taxonomy" id="3708"/>
    <lineage>
        <taxon>Eukaryota</taxon>
        <taxon>Viridiplantae</taxon>
        <taxon>Streptophyta</taxon>
        <taxon>Embryophyta</taxon>
        <taxon>Tracheophyta</taxon>
        <taxon>Spermatophyta</taxon>
        <taxon>Magnoliopsida</taxon>
        <taxon>eudicotyledons</taxon>
        <taxon>Gunneridae</taxon>
        <taxon>Pentapetalae</taxon>
        <taxon>rosids</taxon>
        <taxon>malvids</taxon>
        <taxon>Brassicales</taxon>
        <taxon>Brassicaceae</taxon>
        <taxon>Brassiceae</taxon>
        <taxon>Brassica</taxon>
    </lineage>
</organism>
<dbReference type="Gramene" id="CDY17806">
    <property type="protein sequence ID" value="CDY17806"/>
    <property type="gene ID" value="GSBRNA2T00002083001"/>
</dbReference>
<gene>
    <name evidence="3" type="primary">BnaC08g04200D</name>
    <name evidence="3" type="ORF">GSBRNA2T00002083001</name>
</gene>
<feature type="domain" description="DUF1985" evidence="2">
    <location>
        <begin position="80"/>
        <end position="153"/>
    </location>
</feature>
<dbReference type="PANTHER" id="PTHR48449:SF2">
    <property type="entry name" value="UBIQUITIN-LIKE PROTEASE FAMILY PROFILE DOMAIN-CONTAINING PROTEIN"/>
    <property type="match status" value="1"/>
</dbReference>
<keyword evidence="4" id="KW-1185">Reference proteome</keyword>
<protein>
    <submittedName>
        <fullName evidence="3">BnaC08g04200D protein</fullName>
    </submittedName>
</protein>
<proteinExistence type="predicted"/>
<dbReference type="Pfam" id="PF09331">
    <property type="entry name" value="DUF1985"/>
    <property type="match status" value="1"/>
</dbReference>
<feature type="region of interest" description="Disordered" evidence="1">
    <location>
        <begin position="192"/>
        <end position="250"/>
    </location>
</feature>
<dbReference type="PaxDb" id="3708-A0A078FXQ6"/>
<evidence type="ECO:0000313" key="3">
    <source>
        <dbReference type="EMBL" id="CDY17806.1"/>
    </source>
</evidence>
<name>A0A078FXQ6_BRANA</name>
<dbReference type="EMBL" id="LK032078">
    <property type="protein sequence ID" value="CDY17806.1"/>
    <property type="molecule type" value="Genomic_DNA"/>
</dbReference>